<feature type="region of interest" description="Disordered" evidence="1">
    <location>
        <begin position="1"/>
        <end position="26"/>
    </location>
</feature>
<feature type="compositionally biased region" description="Polar residues" evidence="1">
    <location>
        <begin position="425"/>
        <end position="437"/>
    </location>
</feature>
<evidence type="ECO:0000259" key="2">
    <source>
        <dbReference type="SMART" id="SM00128"/>
    </source>
</evidence>
<feature type="region of interest" description="Disordered" evidence="1">
    <location>
        <begin position="335"/>
        <end position="451"/>
    </location>
</feature>
<feature type="compositionally biased region" description="Low complexity" evidence="1">
    <location>
        <begin position="754"/>
        <end position="765"/>
    </location>
</feature>
<feature type="domain" description="Inositol polyphosphate-related phosphatase" evidence="2">
    <location>
        <begin position="385"/>
        <end position="667"/>
    </location>
</feature>
<dbReference type="Pfam" id="PF22669">
    <property type="entry name" value="Exo_endo_phos2"/>
    <property type="match status" value="2"/>
</dbReference>
<feature type="compositionally biased region" description="Pro residues" evidence="1">
    <location>
        <begin position="260"/>
        <end position="274"/>
    </location>
</feature>
<feature type="compositionally biased region" description="Low complexity" evidence="1">
    <location>
        <begin position="341"/>
        <end position="352"/>
    </location>
</feature>
<accession>A0A8K0JHZ7</accession>
<dbReference type="EMBL" id="JABELV010000110">
    <property type="protein sequence ID" value="KAG7530732.1"/>
    <property type="molecule type" value="Genomic_DNA"/>
</dbReference>
<dbReference type="SMART" id="SM00128">
    <property type="entry name" value="IPPc"/>
    <property type="match status" value="1"/>
</dbReference>
<feature type="region of interest" description="Disordered" evidence="1">
    <location>
        <begin position="212"/>
        <end position="323"/>
    </location>
</feature>
<dbReference type="PANTHER" id="PTHR11200">
    <property type="entry name" value="INOSITOL 5-PHOSPHATASE"/>
    <property type="match status" value="1"/>
</dbReference>
<protein>
    <recommendedName>
        <fullName evidence="2">Inositol polyphosphate-related phosphatase domain-containing protein</fullName>
    </recommendedName>
</protein>
<feature type="region of interest" description="Disordered" evidence="1">
    <location>
        <begin position="44"/>
        <end position="67"/>
    </location>
</feature>
<feature type="compositionally biased region" description="Polar residues" evidence="1">
    <location>
        <begin position="289"/>
        <end position="314"/>
    </location>
</feature>
<feature type="region of interest" description="Disordered" evidence="1">
    <location>
        <begin position="88"/>
        <end position="126"/>
    </location>
</feature>
<comment type="caution">
    <text evidence="3">The sequence shown here is derived from an EMBL/GenBank/DDBJ whole genome shotgun (WGS) entry which is preliminary data.</text>
</comment>
<feature type="region of interest" description="Disordered" evidence="1">
    <location>
        <begin position="968"/>
        <end position="989"/>
    </location>
</feature>
<dbReference type="Proteomes" id="UP000812966">
    <property type="component" value="Unassembled WGS sequence"/>
</dbReference>
<dbReference type="Gene3D" id="3.60.10.10">
    <property type="entry name" value="Endonuclease/exonuclease/phosphatase"/>
    <property type="match status" value="2"/>
</dbReference>
<evidence type="ECO:0000256" key="1">
    <source>
        <dbReference type="SAM" id="MobiDB-lite"/>
    </source>
</evidence>
<sequence>MNSSTSTPASPAVGAGPTNPPQRPPIKIKIVSWNLGDSLPKGDLSPLFGEFPPYEPPDSLPLDFPDFGTEDGHPYHIIVVANQEAPTQSGVPRGLGGGITKGLAGQKEKEKLKERGKLQGQKEAEKAKKDALAGGVASAGGVGALGLGMLDVPPLTTGKEEFSKQVDVDPSVLSPTYTPHHGHHTVHVNMGTNKGWSDILEDYLSHGIQQAVQANGRNRGTSRSSRDYKDLPKLNFLSTSGSESPEVSSPATMTRQELPAVPPKTPHGLVPPPLVNRSSSAPPDHPSLAKQQQPDGSNKNGSGTSEFTAIVTPSTPDPIASPRSERAHMLGSSIDRTHNASPLSMFSMSSESTAPTMSRSTIPVPMSPGSSGEDKDKETEKGKEEKTKDRDVKRSSSLLSTPLLRKRDSAKRLPPISIPSSHISANSLQSAVSTPSGNVPEAGPGQKRRGAGPYQFLVKERLLGLYLAIFVHKDCASWVEGYDHDFVPTGLMGGRMGNKGAIGISLKMAGHRFLFVCAHLAAHASHMDARINNVDKIKTELARGLDCFLSPEELAIKAPPGGTVEDLDVTDKFDTTFWFGDLNFRLEVSRLHADWLVKHKEYEKALEFDQLRNAMREGKVFDGFVEGDIDFAPTFKYDVWHSAKKMRKRGELQARDKNVLPGVEEAEQGQEDEDDSPTDDQASFVSTTTMTMDRRCSVDSNMWLAGQIDEEDEDEDGDSMSGVRTVSQPVRPIAAIAKTGAIKVKHRFMKIMKSASQSPVSSSPVMTPRSQSPTRSMETASFSQKNSDSISQQPSRLSMESTRPSLDSETSRPGLTRQISKNLKRRLSGRVAQLEDSASSSEEDTREGVYDTSSKQRVPSWCDRVLWKTHVEQDIGPQPRQFEVLSGQARFKLFGHAIAQKFHRKTRDARDRGDQLQTRFTRMIADNHGPYMHALPPPMTVTTPVLVNRDSLVDGDVDTPRASVFSTKTVVPDARSPSPTDVTMGSARPRPQSVTMVESLATVRGDGKVESPMGITLGAPIVSEPKVALISAQSEKPESPHRHHSGLDAYYPHRKEQSSQSVPRSRTISGLPPHDPTQHDFLGETSLASARRWFSNLPGILLHPRGSIDQHHVAPEESVVAPEPEPEPVVRRRKGEVDCLEYTTIDDVGMRRLEGRSDHRPIIFAAAVYT</sequence>
<feature type="region of interest" description="Disordered" evidence="1">
    <location>
        <begin position="651"/>
        <end position="686"/>
    </location>
</feature>
<evidence type="ECO:0000313" key="3">
    <source>
        <dbReference type="EMBL" id="KAG7530732.1"/>
    </source>
</evidence>
<dbReference type="SUPFAM" id="SSF56219">
    <property type="entry name" value="DNase I-like"/>
    <property type="match status" value="1"/>
</dbReference>
<dbReference type="InterPro" id="IPR000300">
    <property type="entry name" value="IPPc"/>
</dbReference>
<feature type="region of interest" description="Disordered" evidence="1">
    <location>
        <begin position="1032"/>
        <end position="1078"/>
    </location>
</feature>
<name>A0A8K0JHZ7_9TREE</name>
<gene>
    <name evidence="3" type="ORF">FFLO_04840</name>
</gene>
<feature type="region of interest" description="Disordered" evidence="1">
    <location>
        <begin position="1113"/>
        <end position="1132"/>
    </location>
</feature>
<dbReference type="InterPro" id="IPR046985">
    <property type="entry name" value="IP5"/>
</dbReference>
<feature type="compositionally biased region" description="Basic and acidic residues" evidence="1">
    <location>
        <begin position="372"/>
        <end position="394"/>
    </location>
</feature>
<dbReference type="AlphaFoldDB" id="A0A8K0JHZ7"/>
<dbReference type="GO" id="GO:0004439">
    <property type="term" value="F:phosphatidylinositol-4,5-bisphosphate 5-phosphatase activity"/>
    <property type="evidence" value="ECO:0007669"/>
    <property type="project" value="TreeGrafter"/>
</dbReference>
<feature type="region of interest" description="Disordered" evidence="1">
    <location>
        <begin position="753"/>
        <end position="854"/>
    </location>
</feature>
<organism evidence="3 4">
    <name type="scientific">Filobasidium floriforme</name>
    <dbReference type="NCBI Taxonomy" id="5210"/>
    <lineage>
        <taxon>Eukaryota</taxon>
        <taxon>Fungi</taxon>
        <taxon>Dikarya</taxon>
        <taxon>Basidiomycota</taxon>
        <taxon>Agaricomycotina</taxon>
        <taxon>Tremellomycetes</taxon>
        <taxon>Filobasidiales</taxon>
        <taxon>Filobasidiaceae</taxon>
        <taxon>Filobasidium</taxon>
    </lineage>
</organism>
<feature type="compositionally biased region" description="Acidic residues" evidence="1">
    <location>
        <begin position="664"/>
        <end position="678"/>
    </location>
</feature>
<feature type="compositionally biased region" description="Basic and acidic residues" evidence="1">
    <location>
        <begin position="106"/>
        <end position="126"/>
    </location>
</feature>
<feature type="compositionally biased region" description="Low complexity" evidence="1">
    <location>
        <begin position="238"/>
        <end position="250"/>
    </location>
</feature>
<reference evidence="3" key="1">
    <citation type="submission" date="2020-04" db="EMBL/GenBank/DDBJ databases">
        <title>Analysis of mating type loci in Filobasidium floriforme.</title>
        <authorList>
            <person name="Nowrousian M."/>
        </authorList>
    </citation>
    <scope>NUCLEOTIDE SEQUENCE</scope>
    <source>
        <strain evidence="3">CBS 6242</strain>
    </source>
</reference>
<feature type="compositionally biased region" description="Polar residues" evidence="1">
    <location>
        <begin position="768"/>
        <end position="821"/>
    </location>
</feature>
<feature type="compositionally biased region" description="Polar residues" evidence="1">
    <location>
        <begin position="1058"/>
        <end position="1068"/>
    </location>
</feature>
<evidence type="ECO:0000313" key="4">
    <source>
        <dbReference type="Proteomes" id="UP000812966"/>
    </source>
</evidence>
<keyword evidence="4" id="KW-1185">Reference proteome</keyword>
<dbReference type="InterPro" id="IPR036691">
    <property type="entry name" value="Endo/exonu/phosph_ase_sf"/>
</dbReference>
<dbReference type="GO" id="GO:0046856">
    <property type="term" value="P:phosphatidylinositol dephosphorylation"/>
    <property type="evidence" value="ECO:0007669"/>
    <property type="project" value="InterPro"/>
</dbReference>
<proteinExistence type="predicted"/>
<dbReference type="PANTHER" id="PTHR11200:SF275">
    <property type="entry name" value="LD06095P"/>
    <property type="match status" value="1"/>
</dbReference>
<feature type="compositionally biased region" description="Low complexity" evidence="1">
    <location>
        <begin position="414"/>
        <end position="424"/>
    </location>
</feature>